<dbReference type="HOGENOM" id="CLU_547062_0_0_6"/>
<evidence type="ECO:0000313" key="2">
    <source>
        <dbReference type="EMBL" id="EOR08828.1"/>
    </source>
</evidence>
<proteinExistence type="predicted"/>
<organism evidence="2 3">
    <name type="scientific">Acinetobacter genomosp. 15BJ</name>
    <dbReference type="NCBI Taxonomy" id="106651"/>
    <lineage>
        <taxon>Bacteria</taxon>
        <taxon>Pseudomonadati</taxon>
        <taxon>Pseudomonadota</taxon>
        <taxon>Gammaproteobacteria</taxon>
        <taxon>Moraxellales</taxon>
        <taxon>Moraxellaceae</taxon>
        <taxon>Acinetobacter</taxon>
    </lineage>
</organism>
<dbReference type="InterPro" id="IPR027417">
    <property type="entry name" value="P-loop_NTPase"/>
</dbReference>
<dbReference type="EMBL" id="AQFL01000009">
    <property type="protein sequence ID" value="EOR08828.1"/>
    <property type="molecule type" value="Genomic_DNA"/>
</dbReference>
<accession>R9B312</accession>
<comment type="caution">
    <text evidence="2">The sequence shown here is derived from an EMBL/GenBank/DDBJ whole genome shotgun (WGS) entry which is preliminary data.</text>
</comment>
<gene>
    <name evidence="2" type="ORF">F896_01358</name>
</gene>
<feature type="domain" description="Dynamin N-terminal" evidence="1">
    <location>
        <begin position="36"/>
        <end position="188"/>
    </location>
</feature>
<protein>
    <recommendedName>
        <fullName evidence="1">Dynamin N-terminal domain-containing protein</fullName>
    </recommendedName>
</protein>
<reference evidence="2 3" key="1">
    <citation type="submission" date="2013-03" db="EMBL/GenBank/DDBJ databases">
        <title>The Genome Sequence of Acinetobacter sp. CIP 110321.</title>
        <authorList>
            <consortium name="The Broad Institute Genome Sequencing Platform"/>
            <consortium name="The Broad Institute Genome Sequencing Center for Infectious Disease"/>
            <person name="Cerqueira G."/>
            <person name="Feldgarden M."/>
            <person name="Courvalin P."/>
            <person name="Perichon B."/>
            <person name="Grillot-Courvalin C."/>
            <person name="Clermont D."/>
            <person name="Rocha E."/>
            <person name="Yoon E.-J."/>
            <person name="Nemec A."/>
            <person name="Walker B."/>
            <person name="Young S.K."/>
            <person name="Zeng Q."/>
            <person name="Gargeya S."/>
            <person name="Fitzgerald M."/>
            <person name="Haas B."/>
            <person name="Abouelleil A."/>
            <person name="Alvarado L."/>
            <person name="Arachchi H.M."/>
            <person name="Berlin A.M."/>
            <person name="Chapman S.B."/>
            <person name="Dewar J."/>
            <person name="Goldberg J."/>
            <person name="Griggs A."/>
            <person name="Gujja S."/>
            <person name="Hansen M."/>
            <person name="Howarth C."/>
            <person name="Imamovic A."/>
            <person name="Larimer J."/>
            <person name="McCowan C."/>
            <person name="Murphy C."/>
            <person name="Neiman D."/>
            <person name="Pearson M."/>
            <person name="Priest M."/>
            <person name="Roberts A."/>
            <person name="Saif S."/>
            <person name="Shea T."/>
            <person name="Sisk P."/>
            <person name="Sykes S."/>
            <person name="Wortman J."/>
            <person name="Nusbaum C."/>
            <person name="Birren B."/>
        </authorList>
    </citation>
    <scope>NUCLEOTIDE SEQUENCE [LARGE SCALE GENOMIC DNA]</scope>
    <source>
        <strain evidence="2 3">CIP 110321</strain>
    </source>
</reference>
<evidence type="ECO:0000313" key="3">
    <source>
        <dbReference type="Proteomes" id="UP000016203"/>
    </source>
</evidence>
<evidence type="ECO:0000259" key="1">
    <source>
        <dbReference type="Pfam" id="PF00350"/>
    </source>
</evidence>
<sequence>MNFEKTQIVTESLFDFSEKMGSTQTEIADGVLTARVVGEYSAGKTRVIREILANQIPQQYSPISSLEAQTRLQLEISYGQNNQLFLIEKSEDLDDAVIVEELTQFPSRAEVSQYNPDDYRLRLLINESRFILAKGDGYSDDNQPKKLFLIDTPGWNSGEDDLAEQDAHQYFVGEHNLAIIYVCHANRLDGEINKARLENFLEALGDAMFLTGKAHLHIIITHCQKDSQQRLSQRMRDRILQQWQDLYFEPENLMLNITALDFAEMSDQEIQKFRENFWQELLKPIGTEKFEFQQGYAEQIINWSNDWDIRPVLIKQIASLRKIQKILSFACLEGQFIQNMNMTRLRGLSSSEMIQRLTERWLKQIQVQNVDEFKSLVQLQQLSEEHPLAQWWNQYWLDNLSIVYQAFWQYIQFMQQAIAQVSTEIIDLQDYLSTMIKPVYLQAVETMSIAISFDLVTQVIEQQMQTLHLDKFIATLLKLSILESRYQDHYQHQIEYLG</sequence>
<dbReference type="Proteomes" id="UP000016203">
    <property type="component" value="Unassembled WGS sequence"/>
</dbReference>
<dbReference type="Pfam" id="PF00350">
    <property type="entry name" value="Dynamin_N"/>
    <property type="match status" value="1"/>
</dbReference>
<dbReference type="SUPFAM" id="SSF52540">
    <property type="entry name" value="P-loop containing nucleoside triphosphate hydrolases"/>
    <property type="match status" value="1"/>
</dbReference>
<dbReference type="AlphaFoldDB" id="R9B312"/>
<dbReference type="Gene3D" id="3.40.50.300">
    <property type="entry name" value="P-loop containing nucleotide triphosphate hydrolases"/>
    <property type="match status" value="1"/>
</dbReference>
<dbReference type="InterPro" id="IPR045063">
    <property type="entry name" value="Dynamin_N"/>
</dbReference>
<name>R9B312_9GAMM</name>
<dbReference type="PATRIC" id="fig|1217699.3.peg.1312"/>